<feature type="non-terminal residue" evidence="1">
    <location>
        <position position="18"/>
    </location>
</feature>
<evidence type="ECO:0000313" key="1">
    <source>
        <dbReference type="EMBL" id="MBA0555563.1"/>
    </source>
</evidence>
<reference evidence="1 2" key="1">
    <citation type="journal article" date="2019" name="Genome Biol. Evol.">
        <title>Insights into the evolution of the New World diploid cottons (Gossypium, subgenus Houzingenia) based on genome sequencing.</title>
        <authorList>
            <person name="Grover C.E."/>
            <person name="Arick M.A. 2nd"/>
            <person name="Thrash A."/>
            <person name="Conover J.L."/>
            <person name="Sanders W.S."/>
            <person name="Peterson D.G."/>
            <person name="Frelichowski J.E."/>
            <person name="Scheffler J.A."/>
            <person name="Scheffler B.E."/>
            <person name="Wendel J.F."/>
        </authorList>
    </citation>
    <scope>NUCLEOTIDE SEQUENCE [LARGE SCALE GENOMIC DNA]</scope>
    <source>
        <strain evidence="1">157</strain>
        <tissue evidence="1">Leaf</tissue>
    </source>
</reference>
<sequence>MSTSENSELTSEWILNLE</sequence>
<keyword evidence="2" id="KW-1185">Reference proteome</keyword>
<accession>A0A7J8LT70</accession>
<proteinExistence type="predicted"/>
<organism evidence="1 2">
    <name type="scientific">Gossypium lobatum</name>
    <dbReference type="NCBI Taxonomy" id="34289"/>
    <lineage>
        <taxon>Eukaryota</taxon>
        <taxon>Viridiplantae</taxon>
        <taxon>Streptophyta</taxon>
        <taxon>Embryophyta</taxon>
        <taxon>Tracheophyta</taxon>
        <taxon>Spermatophyta</taxon>
        <taxon>Magnoliopsida</taxon>
        <taxon>eudicotyledons</taxon>
        <taxon>Gunneridae</taxon>
        <taxon>Pentapetalae</taxon>
        <taxon>rosids</taxon>
        <taxon>malvids</taxon>
        <taxon>Malvales</taxon>
        <taxon>Malvaceae</taxon>
        <taxon>Malvoideae</taxon>
        <taxon>Gossypium</taxon>
    </lineage>
</organism>
<dbReference type="AlphaFoldDB" id="A0A7J8LT70"/>
<dbReference type="EMBL" id="JABEZX010000005">
    <property type="protein sequence ID" value="MBA0555563.1"/>
    <property type="molecule type" value="Genomic_DNA"/>
</dbReference>
<name>A0A7J8LT70_9ROSI</name>
<gene>
    <name evidence="1" type="ORF">Golob_025735</name>
</gene>
<comment type="caution">
    <text evidence="1">The sequence shown here is derived from an EMBL/GenBank/DDBJ whole genome shotgun (WGS) entry which is preliminary data.</text>
</comment>
<protein>
    <submittedName>
        <fullName evidence="1">Uncharacterized protein</fullName>
    </submittedName>
</protein>
<dbReference type="Proteomes" id="UP000593572">
    <property type="component" value="Unassembled WGS sequence"/>
</dbReference>
<evidence type="ECO:0000313" key="2">
    <source>
        <dbReference type="Proteomes" id="UP000593572"/>
    </source>
</evidence>